<dbReference type="InterPro" id="IPR016032">
    <property type="entry name" value="Sig_transdc_resp-reg_C-effctor"/>
</dbReference>
<dbReference type="AlphaFoldDB" id="A0A1C3HLZ9"/>
<dbReference type="GO" id="GO:0006355">
    <property type="term" value="P:regulation of DNA-templated transcription"/>
    <property type="evidence" value="ECO:0007669"/>
    <property type="project" value="InterPro"/>
</dbReference>
<accession>A0A1C3HLZ9</accession>
<feature type="domain" description="HTH luxR-type" evidence="2">
    <location>
        <begin position="112"/>
        <end position="176"/>
    </location>
</feature>
<dbReference type="GO" id="GO:0003677">
    <property type="term" value="F:DNA binding"/>
    <property type="evidence" value="ECO:0007669"/>
    <property type="project" value="UniProtKB-KW"/>
</dbReference>
<reference evidence="3" key="1">
    <citation type="submission" date="2016-05" db="EMBL/GenBank/DDBJ databases">
        <authorList>
            <person name="Cock P.J.A."/>
            <person name="Cock P.J.A."/>
        </authorList>
    </citation>
    <scope>NUCLEOTIDE SEQUENCE</scope>
    <source>
        <strain evidence="3">PWN146_assembly</strain>
    </source>
</reference>
<dbReference type="InterPro" id="IPR036388">
    <property type="entry name" value="WH-like_DNA-bd_sf"/>
</dbReference>
<name>A0A1C3HLZ9_SERMA</name>
<gene>
    <name evidence="3" type="primary">nreC_1</name>
    <name evidence="3" type="ORF">PWN146_04807</name>
</gene>
<protein>
    <submittedName>
        <fullName evidence="3">Oxygen regulatory protein NreC</fullName>
    </submittedName>
</protein>
<dbReference type="CDD" id="cd06170">
    <property type="entry name" value="LuxR_C_like"/>
    <property type="match status" value="1"/>
</dbReference>
<evidence type="ECO:0000256" key="1">
    <source>
        <dbReference type="ARBA" id="ARBA00023125"/>
    </source>
</evidence>
<proteinExistence type="predicted"/>
<evidence type="ECO:0000313" key="3">
    <source>
        <dbReference type="EMBL" id="SAY46048.1"/>
    </source>
</evidence>
<evidence type="ECO:0000259" key="2">
    <source>
        <dbReference type="PROSITE" id="PS50043"/>
    </source>
</evidence>
<dbReference type="Pfam" id="PF00196">
    <property type="entry name" value="GerE"/>
    <property type="match status" value="1"/>
</dbReference>
<sequence>MKNINVIIDDDNNYFSSGLQSSINEYAQVNNKTVCFLTQDTMARPDVIFVSSRRIAQRWPRATQEYGCPAVVTIKERSVTSQKAPRVLYRTDTPDTLFVLLTEVLSDTRATKRFEHHPFTHRERQVVNYLKKGLGQSQTARVMGVSVKTVHSHKRSVMNKLKLSRNHDFIYWLLSQ</sequence>
<dbReference type="EMBL" id="LT575490">
    <property type="protein sequence ID" value="SAY46048.1"/>
    <property type="molecule type" value="Genomic_DNA"/>
</dbReference>
<dbReference type="SUPFAM" id="SSF46894">
    <property type="entry name" value="C-terminal effector domain of the bipartite response regulators"/>
    <property type="match status" value="1"/>
</dbReference>
<dbReference type="SMART" id="SM00421">
    <property type="entry name" value="HTH_LUXR"/>
    <property type="match status" value="1"/>
</dbReference>
<organism evidence="3">
    <name type="scientific">Serratia marcescens</name>
    <dbReference type="NCBI Taxonomy" id="615"/>
    <lineage>
        <taxon>Bacteria</taxon>
        <taxon>Pseudomonadati</taxon>
        <taxon>Pseudomonadota</taxon>
        <taxon>Gammaproteobacteria</taxon>
        <taxon>Enterobacterales</taxon>
        <taxon>Yersiniaceae</taxon>
        <taxon>Serratia</taxon>
    </lineage>
</organism>
<dbReference type="InterPro" id="IPR000792">
    <property type="entry name" value="Tscrpt_reg_LuxR_C"/>
</dbReference>
<keyword evidence="1" id="KW-0238">DNA-binding</keyword>
<dbReference type="Gene3D" id="1.10.10.10">
    <property type="entry name" value="Winged helix-like DNA-binding domain superfamily/Winged helix DNA-binding domain"/>
    <property type="match status" value="1"/>
</dbReference>
<dbReference type="PROSITE" id="PS50043">
    <property type="entry name" value="HTH_LUXR_2"/>
    <property type="match status" value="1"/>
</dbReference>
<dbReference type="PRINTS" id="PR00038">
    <property type="entry name" value="HTHLUXR"/>
</dbReference>